<proteinExistence type="predicted"/>
<name>A0A4Y8L0H4_9BACT</name>
<dbReference type="AlphaFoldDB" id="A0A4Y8L0H4"/>
<reference evidence="1 2" key="1">
    <citation type="submission" date="2019-03" db="EMBL/GenBank/DDBJ databases">
        <title>San Antonio Military Medical Center submission to MRSN (WRAIR), pending publication.</title>
        <authorList>
            <person name="Blyth D.M."/>
            <person name="Mccarthy S.L."/>
            <person name="Schall S.E."/>
            <person name="Stam J.A."/>
            <person name="Ong A.C."/>
            <person name="Mcgann P.T."/>
        </authorList>
    </citation>
    <scope>NUCLEOTIDE SEQUENCE [LARGE SCALE GENOMIC DNA]</scope>
    <source>
        <strain evidence="1 2">MRSN571793</strain>
    </source>
</reference>
<accession>A0A4Y8L0H4</accession>
<evidence type="ECO:0000313" key="1">
    <source>
        <dbReference type="EMBL" id="TFD95664.1"/>
    </source>
</evidence>
<keyword evidence="2" id="KW-1185">Reference proteome</keyword>
<dbReference type="EMBL" id="SOML01000007">
    <property type="protein sequence ID" value="TFD95664.1"/>
    <property type="molecule type" value="Genomic_DNA"/>
</dbReference>
<dbReference type="Proteomes" id="UP000297861">
    <property type="component" value="Unassembled WGS sequence"/>
</dbReference>
<dbReference type="RefSeq" id="WP_134436683.1">
    <property type="nucleotide sequence ID" value="NZ_JAWZLG010000074.1"/>
</dbReference>
<organism evidence="1 2">
    <name type="scientific">Dysgonomonas capnocytophagoides</name>
    <dbReference type="NCBI Taxonomy" id="45254"/>
    <lineage>
        <taxon>Bacteria</taxon>
        <taxon>Pseudomonadati</taxon>
        <taxon>Bacteroidota</taxon>
        <taxon>Bacteroidia</taxon>
        <taxon>Bacteroidales</taxon>
        <taxon>Dysgonomonadaceae</taxon>
        <taxon>Dysgonomonas</taxon>
    </lineage>
</organism>
<comment type="caution">
    <text evidence="1">The sequence shown here is derived from an EMBL/GenBank/DDBJ whole genome shotgun (WGS) entry which is preliminary data.</text>
</comment>
<protein>
    <submittedName>
        <fullName evidence="1">Uncharacterized protein</fullName>
    </submittedName>
</protein>
<sequence length="80" mass="8637">MKTKTSIVFPISGMIPPLTVQKTGDVKVVNAVASIHKVLDEIAPSGFIPCKMLSGNNHVQFVFEQDGVEAIFLVRKGGVR</sequence>
<evidence type="ECO:0000313" key="2">
    <source>
        <dbReference type="Proteomes" id="UP000297861"/>
    </source>
</evidence>
<gene>
    <name evidence="1" type="ORF">E2605_12580</name>
</gene>